<proteinExistence type="predicted"/>
<protein>
    <submittedName>
        <fullName evidence="2">Uncharacterized protein</fullName>
    </submittedName>
</protein>
<accession>A0AAU6W360</accession>
<gene>
    <name evidence="2" type="ORF">Cygsa01_00060</name>
</gene>
<evidence type="ECO:0000313" key="2">
    <source>
        <dbReference type="EMBL" id="XAI71106.1"/>
    </source>
</evidence>
<reference evidence="2" key="1">
    <citation type="journal article" date="2024" name="J. Gen. Virol.">
        <title>Novel phages of Pseudomonas syringae unveil numerous potential auxiliary metabolic genes.</title>
        <authorList>
            <person name="Feltin C."/>
            <person name="Garneau J.R."/>
            <person name="Morris C.E."/>
            <person name="Berard A."/>
            <person name="Torres-Barcelo C."/>
        </authorList>
    </citation>
    <scope>NUCLEOTIDE SEQUENCE</scope>
</reference>
<dbReference type="EMBL" id="PP179332">
    <property type="protein sequence ID" value="XAI71106.1"/>
    <property type="molecule type" value="Genomic_DNA"/>
</dbReference>
<name>A0AAU6W360_9VIRU</name>
<evidence type="ECO:0000256" key="1">
    <source>
        <dbReference type="SAM" id="MobiDB-lite"/>
    </source>
</evidence>
<sequence>MTRLILGLIAGLIIGMNFPNAGRITNNVVHQVGVFVCNAAEAPSCRSFVEKVFTPVDDGPVMAVVRPMADSALRYQTQEMPMQGLSQEEMEAAPVARTPISRH</sequence>
<feature type="region of interest" description="Disordered" evidence="1">
    <location>
        <begin position="80"/>
        <end position="103"/>
    </location>
</feature>
<organism evidence="2">
    <name type="scientific">Pseudomonas phage Cygsa01</name>
    <dbReference type="NCBI Taxonomy" id="3138529"/>
    <lineage>
        <taxon>Viruses</taxon>
    </lineage>
</organism>